<dbReference type="InterPro" id="IPR002885">
    <property type="entry name" value="PPR_rpt"/>
</dbReference>
<organism evidence="3 4">
    <name type="scientific">Arachis hypogaea</name>
    <name type="common">Peanut</name>
    <dbReference type="NCBI Taxonomy" id="3818"/>
    <lineage>
        <taxon>Eukaryota</taxon>
        <taxon>Viridiplantae</taxon>
        <taxon>Streptophyta</taxon>
        <taxon>Embryophyta</taxon>
        <taxon>Tracheophyta</taxon>
        <taxon>Spermatophyta</taxon>
        <taxon>Magnoliopsida</taxon>
        <taxon>eudicotyledons</taxon>
        <taxon>Gunneridae</taxon>
        <taxon>Pentapetalae</taxon>
        <taxon>rosids</taxon>
        <taxon>fabids</taxon>
        <taxon>Fabales</taxon>
        <taxon>Fabaceae</taxon>
        <taxon>Papilionoideae</taxon>
        <taxon>50 kb inversion clade</taxon>
        <taxon>dalbergioids sensu lato</taxon>
        <taxon>Dalbergieae</taxon>
        <taxon>Pterocarpus clade</taxon>
        <taxon>Arachis</taxon>
    </lineage>
</organism>
<evidence type="ECO:0000256" key="2">
    <source>
        <dbReference type="PROSITE-ProRule" id="PRU00708"/>
    </source>
</evidence>
<dbReference type="AlphaFoldDB" id="A0A445AXR7"/>
<feature type="repeat" description="PPR" evidence="2">
    <location>
        <begin position="9"/>
        <end position="43"/>
    </location>
</feature>
<dbReference type="STRING" id="3818.A0A445AXR7"/>
<dbReference type="PANTHER" id="PTHR45613">
    <property type="entry name" value="PENTATRICOPEPTIDE REPEAT-CONTAINING PROTEIN"/>
    <property type="match status" value="1"/>
</dbReference>
<proteinExistence type="predicted"/>
<evidence type="ECO:0008006" key="5">
    <source>
        <dbReference type="Google" id="ProtNLM"/>
    </source>
</evidence>
<sequence length="153" mass="17316">MKGKGVKPNAVTHNIMMKWYCKEGKMDEVGCVVAKMVESGFSPDCFTYNSMINGNLGEAFKMMDEMGRKGLNMDTFTLNTVVHKLCVEKLLKEAYEFTVKATKRGYILDEVTYGTLIMGYFKNDQTNNALKLWDEMKEKGIISSVGVVSFFKN</sequence>
<dbReference type="Gene3D" id="1.25.40.10">
    <property type="entry name" value="Tetratricopeptide repeat domain"/>
    <property type="match status" value="2"/>
</dbReference>
<dbReference type="NCBIfam" id="TIGR00756">
    <property type="entry name" value="PPR"/>
    <property type="match status" value="2"/>
</dbReference>
<dbReference type="Pfam" id="PF13041">
    <property type="entry name" value="PPR_2"/>
    <property type="match status" value="2"/>
</dbReference>
<dbReference type="PROSITE" id="PS51375">
    <property type="entry name" value="PPR"/>
    <property type="match status" value="2"/>
</dbReference>
<feature type="repeat" description="PPR" evidence="2">
    <location>
        <begin position="109"/>
        <end position="143"/>
    </location>
</feature>
<name>A0A445AXR7_ARAHY</name>
<evidence type="ECO:0000313" key="3">
    <source>
        <dbReference type="EMBL" id="RYR31229.1"/>
    </source>
</evidence>
<keyword evidence="1" id="KW-0677">Repeat</keyword>
<dbReference type="InterPro" id="IPR011990">
    <property type="entry name" value="TPR-like_helical_dom_sf"/>
</dbReference>
<evidence type="ECO:0000256" key="1">
    <source>
        <dbReference type="ARBA" id="ARBA00022737"/>
    </source>
</evidence>
<accession>A0A445AXR7</accession>
<dbReference type="Proteomes" id="UP000289738">
    <property type="component" value="Chromosome B01"/>
</dbReference>
<reference evidence="3 4" key="1">
    <citation type="submission" date="2019-01" db="EMBL/GenBank/DDBJ databases">
        <title>Sequencing of cultivated peanut Arachis hypogaea provides insights into genome evolution and oil improvement.</title>
        <authorList>
            <person name="Chen X."/>
        </authorList>
    </citation>
    <scope>NUCLEOTIDE SEQUENCE [LARGE SCALE GENOMIC DNA]</scope>
    <source>
        <strain evidence="4">cv. Fuhuasheng</strain>
        <tissue evidence="3">Leaves</tissue>
    </source>
</reference>
<keyword evidence="4" id="KW-1185">Reference proteome</keyword>
<dbReference type="EMBL" id="SDMP01000011">
    <property type="protein sequence ID" value="RYR31229.1"/>
    <property type="molecule type" value="Genomic_DNA"/>
</dbReference>
<protein>
    <recommendedName>
        <fullName evidence="5">Pentatricopeptide repeat-containing protein</fullName>
    </recommendedName>
</protein>
<comment type="caution">
    <text evidence="3">The sequence shown here is derived from an EMBL/GenBank/DDBJ whole genome shotgun (WGS) entry which is preliminary data.</text>
</comment>
<evidence type="ECO:0000313" key="4">
    <source>
        <dbReference type="Proteomes" id="UP000289738"/>
    </source>
</evidence>
<dbReference type="PANTHER" id="PTHR45613:SF207">
    <property type="entry name" value="OS08G0300700 PROTEIN"/>
    <property type="match status" value="1"/>
</dbReference>
<gene>
    <name evidence="3" type="ORF">Ahy_B01g056021</name>
</gene>